<evidence type="ECO:0000313" key="2">
    <source>
        <dbReference type="EMBL" id="EDO62222.1"/>
    </source>
</evidence>
<dbReference type="Proteomes" id="UP000003490">
    <property type="component" value="Unassembled WGS sequence"/>
</dbReference>
<dbReference type="AlphaFoldDB" id="A7VRA0"/>
<evidence type="ECO:0000256" key="1">
    <source>
        <dbReference type="SAM" id="MobiDB-lite"/>
    </source>
</evidence>
<feature type="region of interest" description="Disordered" evidence="1">
    <location>
        <begin position="22"/>
        <end position="51"/>
    </location>
</feature>
<dbReference type="EMBL" id="ABCB02000016">
    <property type="protein sequence ID" value="EDO62222.1"/>
    <property type="molecule type" value="Genomic_DNA"/>
</dbReference>
<sequence length="51" mass="5601">MSGKTPSERLLPSLAALFSHDVQHAEASKGARPRDKSEILKEQEDCSHAKL</sequence>
<comment type="caution">
    <text evidence="2">The sequence shown here is derived from an EMBL/GenBank/DDBJ whole genome shotgun (WGS) entry which is preliminary data.</text>
</comment>
<name>A7VRA0_9FIRM</name>
<organism evidence="2 3">
    <name type="scientific">[Clostridium] leptum DSM 753</name>
    <dbReference type="NCBI Taxonomy" id="428125"/>
    <lineage>
        <taxon>Bacteria</taxon>
        <taxon>Bacillati</taxon>
        <taxon>Bacillota</taxon>
        <taxon>Clostridia</taxon>
        <taxon>Eubacteriales</taxon>
        <taxon>Oscillospiraceae</taxon>
        <taxon>Oscillospiraceae incertae sedis</taxon>
    </lineage>
</organism>
<reference evidence="2 3" key="2">
    <citation type="submission" date="2007-08" db="EMBL/GenBank/DDBJ databases">
        <authorList>
            <person name="Fulton L."/>
            <person name="Clifton S."/>
            <person name="Fulton B."/>
            <person name="Xu J."/>
            <person name="Minx P."/>
            <person name="Pepin K.H."/>
            <person name="Johnson M."/>
            <person name="Thiruvilangam P."/>
            <person name="Bhonagiri V."/>
            <person name="Nash W.E."/>
            <person name="Wang C."/>
            <person name="Mardis E.R."/>
            <person name="Wilson R.K."/>
        </authorList>
    </citation>
    <scope>NUCLEOTIDE SEQUENCE [LARGE SCALE GENOMIC DNA]</scope>
    <source>
        <strain evidence="2 3">DSM 753</strain>
    </source>
</reference>
<accession>A7VRA0</accession>
<gene>
    <name evidence="2" type="ORF">CLOLEP_01083</name>
</gene>
<protein>
    <submittedName>
        <fullName evidence="2">Uncharacterized protein</fullName>
    </submittedName>
</protein>
<proteinExistence type="predicted"/>
<reference evidence="2 3" key="1">
    <citation type="submission" date="2007-08" db="EMBL/GenBank/DDBJ databases">
        <title>Draft genome sequence of Clostridium leptum (DSM 753).</title>
        <authorList>
            <person name="Sudarsanam P."/>
            <person name="Ley R."/>
            <person name="Guruge J."/>
            <person name="Turnbaugh P.J."/>
            <person name="Mahowald M."/>
            <person name="Liep D."/>
            <person name="Gordon J."/>
        </authorList>
    </citation>
    <scope>NUCLEOTIDE SEQUENCE [LARGE SCALE GENOMIC DNA]</scope>
    <source>
        <strain evidence="2 3">DSM 753</strain>
    </source>
</reference>
<dbReference type="HOGENOM" id="CLU_3097383_0_0_9"/>
<evidence type="ECO:0000313" key="3">
    <source>
        <dbReference type="Proteomes" id="UP000003490"/>
    </source>
</evidence>